<dbReference type="eggNOG" id="arCOG05414">
    <property type="taxonomic scope" value="Archaea"/>
</dbReference>
<sequence>MKIVTLKVKDEYYNIAEEMVRLGLAKSKNEAFNMILSYGIGKVREDIQRKKRVEELTQRWLKEGLPFKLPTSLDVISERE</sequence>
<keyword evidence="2" id="KW-1185">Reference proteome</keyword>
<accession>H2C1K6</accession>
<dbReference type="HOGENOM" id="CLU_194227_0_0_2"/>
<evidence type="ECO:0000313" key="2">
    <source>
        <dbReference type="Proteomes" id="UP000003980"/>
    </source>
</evidence>
<organism evidence="1 2">
    <name type="scientific">Metallosphaera yellowstonensis MK1</name>
    <dbReference type="NCBI Taxonomy" id="671065"/>
    <lineage>
        <taxon>Archaea</taxon>
        <taxon>Thermoproteota</taxon>
        <taxon>Thermoprotei</taxon>
        <taxon>Sulfolobales</taxon>
        <taxon>Sulfolobaceae</taxon>
        <taxon>Metallosphaera</taxon>
    </lineage>
</organism>
<gene>
    <name evidence="1" type="ORF">MetMK1DRAFT_00006290</name>
</gene>
<name>H2C1K6_9CREN</name>
<dbReference type="AlphaFoldDB" id="H2C1K6"/>
<evidence type="ECO:0000313" key="1">
    <source>
        <dbReference type="EMBL" id="EHP70127.1"/>
    </source>
</evidence>
<dbReference type="Proteomes" id="UP000003980">
    <property type="component" value="Unassembled WGS sequence"/>
</dbReference>
<proteinExistence type="predicted"/>
<dbReference type="RefSeq" id="WP_009070567.1">
    <property type="nucleotide sequence ID" value="NZ_JH597761.1"/>
</dbReference>
<evidence type="ECO:0008006" key="3">
    <source>
        <dbReference type="Google" id="ProtNLM"/>
    </source>
</evidence>
<dbReference type="OrthoDB" id="42694at2157"/>
<protein>
    <recommendedName>
        <fullName evidence="3">VapB-type antitoxin</fullName>
    </recommendedName>
</protein>
<dbReference type="EMBL" id="JH597761">
    <property type="protein sequence ID" value="EHP70127.1"/>
    <property type="molecule type" value="Genomic_DNA"/>
</dbReference>
<reference evidence="1 2" key="1">
    <citation type="submission" date="2012-01" db="EMBL/GenBank/DDBJ databases">
        <title>Improved High-Quality Draft sequence of Metallosphaera yellowstonensis MK1.</title>
        <authorList>
            <consortium name="US DOE Joint Genome Institute"/>
            <person name="Lucas S."/>
            <person name="Han J."/>
            <person name="Cheng J.-F."/>
            <person name="Goodwin L."/>
            <person name="Pitluck S."/>
            <person name="Peters L."/>
            <person name="Teshima H."/>
            <person name="Detter J.C."/>
            <person name="Han C."/>
            <person name="Tapia R."/>
            <person name="Land M."/>
            <person name="Hauser L."/>
            <person name="Kyrpides N."/>
            <person name="Kozubal M."/>
            <person name="Macur R.E."/>
            <person name="Jay Z."/>
            <person name="Inskeep W."/>
            <person name="Woyke T."/>
        </authorList>
    </citation>
    <scope>NUCLEOTIDE SEQUENCE [LARGE SCALE GENOMIC DNA]</scope>
    <source>
        <strain evidence="1 2">MK1</strain>
    </source>
</reference>